<dbReference type="Pfam" id="PF02368">
    <property type="entry name" value="Big_2"/>
    <property type="match status" value="1"/>
</dbReference>
<dbReference type="AlphaFoldDB" id="A0A371AZ95"/>
<feature type="domain" description="BIG2" evidence="2">
    <location>
        <begin position="38"/>
        <end position="112"/>
    </location>
</feature>
<proteinExistence type="predicted"/>
<reference evidence="3 4" key="1">
    <citation type="submission" date="2018-07" db="EMBL/GenBank/DDBJ databases">
        <title>Anaerosacharophilus polymeroproducens gen. nov. sp. nov., an anaerobic bacterium isolated from salt field.</title>
        <authorList>
            <person name="Kim W."/>
            <person name="Yang S.-H."/>
            <person name="Oh J."/>
            <person name="Lee J.-H."/>
            <person name="Kwon K.K."/>
        </authorList>
    </citation>
    <scope>NUCLEOTIDE SEQUENCE [LARGE SCALE GENOMIC DNA]</scope>
    <source>
        <strain evidence="3 4">MCWD5</strain>
    </source>
</reference>
<dbReference type="PANTHER" id="PTHR31157:SF1">
    <property type="entry name" value="SCP DOMAIN-CONTAINING PROTEIN"/>
    <property type="match status" value="1"/>
</dbReference>
<keyword evidence="4" id="KW-1185">Reference proteome</keyword>
<dbReference type="Proteomes" id="UP000255036">
    <property type="component" value="Unassembled WGS sequence"/>
</dbReference>
<name>A0A371AZ95_9FIRM</name>
<dbReference type="Pfam" id="PF00188">
    <property type="entry name" value="CAP"/>
    <property type="match status" value="1"/>
</dbReference>
<dbReference type="Gene3D" id="2.60.40.1080">
    <property type="match status" value="1"/>
</dbReference>
<protein>
    <recommendedName>
        <fullName evidence="2">BIG2 domain-containing protein</fullName>
    </recommendedName>
</protein>
<evidence type="ECO:0000256" key="1">
    <source>
        <dbReference type="SAM" id="SignalP"/>
    </source>
</evidence>
<dbReference type="InterPro" id="IPR035940">
    <property type="entry name" value="CAP_sf"/>
</dbReference>
<accession>A0A371AZ95</accession>
<sequence length="264" mass="29860">MKRFKRLFFVVLTLILITGTSLPDITTYAASTKKTVVNSRKLKLKKKTLSLTKGKKATLKLAVNKTNRKVKWYSSKKSVATVNSKGKITAKAVGKTTITVKAGRYKAKCKITVKKAAKKKKASKSSFERKIDNNIDSYNNFIHDVLKYTNQYRVKNGKAKLKLNSNLTYIASYRSLEMAKTNDLSHTRPNGTTVGSLVRANNIDYRILGENIACYQFTAKEVVNDWYQSTGHRENMLSDSYSKIGVGIAKTKDGYYYWTQIFTN</sequence>
<dbReference type="InterPro" id="IPR008964">
    <property type="entry name" value="Invasin/intimin_cell_adhesion"/>
</dbReference>
<organism evidence="3 4">
    <name type="scientific">Anaerosacchariphilus polymeriproducens</name>
    <dbReference type="NCBI Taxonomy" id="1812858"/>
    <lineage>
        <taxon>Bacteria</taxon>
        <taxon>Bacillati</taxon>
        <taxon>Bacillota</taxon>
        <taxon>Clostridia</taxon>
        <taxon>Lachnospirales</taxon>
        <taxon>Lachnospiraceae</taxon>
        <taxon>Anaerosacchariphilus</taxon>
    </lineage>
</organism>
<feature type="signal peptide" evidence="1">
    <location>
        <begin position="1"/>
        <end position="23"/>
    </location>
</feature>
<dbReference type="Gene3D" id="3.40.33.10">
    <property type="entry name" value="CAP"/>
    <property type="match status" value="1"/>
</dbReference>
<keyword evidence="1" id="KW-0732">Signal</keyword>
<dbReference type="SUPFAM" id="SSF49373">
    <property type="entry name" value="Invasin/intimin cell-adhesion fragments"/>
    <property type="match status" value="1"/>
</dbReference>
<dbReference type="OrthoDB" id="9783944at2"/>
<dbReference type="RefSeq" id="WP_115480569.1">
    <property type="nucleotide sequence ID" value="NZ_QRCT01000010.1"/>
</dbReference>
<dbReference type="InterPro" id="IPR014044">
    <property type="entry name" value="CAP_dom"/>
</dbReference>
<evidence type="ECO:0000259" key="2">
    <source>
        <dbReference type="SMART" id="SM00635"/>
    </source>
</evidence>
<dbReference type="SUPFAM" id="SSF55797">
    <property type="entry name" value="PR-1-like"/>
    <property type="match status" value="1"/>
</dbReference>
<gene>
    <name evidence="3" type="ORF">DWV06_02265</name>
</gene>
<dbReference type="InterPro" id="IPR003343">
    <property type="entry name" value="Big_2"/>
</dbReference>
<feature type="chain" id="PRO_5039320997" description="BIG2 domain-containing protein" evidence="1">
    <location>
        <begin position="24"/>
        <end position="264"/>
    </location>
</feature>
<evidence type="ECO:0000313" key="4">
    <source>
        <dbReference type="Proteomes" id="UP000255036"/>
    </source>
</evidence>
<dbReference type="PANTHER" id="PTHR31157">
    <property type="entry name" value="SCP DOMAIN-CONTAINING PROTEIN"/>
    <property type="match status" value="1"/>
</dbReference>
<evidence type="ECO:0000313" key="3">
    <source>
        <dbReference type="EMBL" id="RDU24822.1"/>
    </source>
</evidence>
<comment type="caution">
    <text evidence="3">The sequence shown here is derived from an EMBL/GenBank/DDBJ whole genome shotgun (WGS) entry which is preliminary data.</text>
</comment>
<dbReference type="SMART" id="SM00635">
    <property type="entry name" value="BID_2"/>
    <property type="match status" value="1"/>
</dbReference>
<dbReference type="CDD" id="cd05379">
    <property type="entry name" value="CAP_bacterial"/>
    <property type="match status" value="1"/>
</dbReference>
<dbReference type="EMBL" id="QRCT01000010">
    <property type="protein sequence ID" value="RDU24822.1"/>
    <property type="molecule type" value="Genomic_DNA"/>
</dbReference>